<keyword evidence="1" id="KW-0812">Transmembrane</keyword>
<keyword evidence="1" id="KW-1133">Transmembrane helix</keyword>
<gene>
    <name evidence="2" type="ORF">NCTC10529_00023</name>
</gene>
<sequence>MFNPKIFLYSILIFFVVACDFGFPKMKVDFSLLPDNEISNYIINVYPNNPNNLKYIFEEKLAGNHNSENIKNVASGMGMTCTDTLCSYRAVVKQSIVIHGEKKNSTFNFYIEIDPNRGLDSFVSKKF</sequence>
<dbReference type="PROSITE" id="PS51257">
    <property type="entry name" value="PROKAR_LIPOPROTEIN"/>
    <property type="match status" value="1"/>
</dbReference>
<dbReference type="EMBL" id="LS483426">
    <property type="protein sequence ID" value="SQH23881.1"/>
    <property type="molecule type" value="Genomic_DNA"/>
</dbReference>
<reference evidence="2 3" key="1">
    <citation type="submission" date="2018-06" db="EMBL/GenBank/DDBJ databases">
        <authorList>
            <consortium name="Pathogen Informatics"/>
            <person name="Doyle S."/>
        </authorList>
    </citation>
    <scope>NUCLEOTIDE SEQUENCE [LARGE SCALE GENOMIC DNA]</scope>
    <source>
        <strain evidence="2 3">NCTC10529</strain>
    </source>
</reference>
<dbReference type="RefSeq" id="WP_038302904.1">
    <property type="nucleotide sequence ID" value="NZ_CP050135.1"/>
</dbReference>
<protein>
    <recommendedName>
        <fullName evidence="4">Lipoprotein</fullName>
    </recommendedName>
</protein>
<dbReference type="GeneID" id="93261362"/>
<proteinExistence type="predicted"/>
<evidence type="ECO:0000256" key="1">
    <source>
        <dbReference type="SAM" id="Phobius"/>
    </source>
</evidence>
<keyword evidence="1" id="KW-0472">Membrane</keyword>
<evidence type="ECO:0000313" key="3">
    <source>
        <dbReference type="Proteomes" id="UP000248598"/>
    </source>
</evidence>
<name>A0AAX2IZZ3_KINKI</name>
<dbReference type="AlphaFoldDB" id="A0AAX2IZZ3"/>
<organism evidence="2 3">
    <name type="scientific">Kingella kingae</name>
    <dbReference type="NCBI Taxonomy" id="504"/>
    <lineage>
        <taxon>Bacteria</taxon>
        <taxon>Pseudomonadati</taxon>
        <taxon>Pseudomonadota</taxon>
        <taxon>Betaproteobacteria</taxon>
        <taxon>Neisseriales</taxon>
        <taxon>Neisseriaceae</taxon>
        <taxon>Kingella</taxon>
    </lineage>
</organism>
<dbReference type="Proteomes" id="UP000248598">
    <property type="component" value="Chromosome 1"/>
</dbReference>
<feature type="transmembrane region" description="Helical" evidence="1">
    <location>
        <begin position="6"/>
        <end position="23"/>
    </location>
</feature>
<accession>A0AAX2IZZ3</accession>
<evidence type="ECO:0008006" key="4">
    <source>
        <dbReference type="Google" id="ProtNLM"/>
    </source>
</evidence>
<evidence type="ECO:0000313" key="2">
    <source>
        <dbReference type="EMBL" id="SQH23881.1"/>
    </source>
</evidence>